<evidence type="ECO:0000256" key="1">
    <source>
        <dbReference type="SAM" id="MobiDB-lite"/>
    </source>
</evidence>
<dbReference type="Proteomes" id="UP001497482">
    <property type="component" value="Chromosome 12"/>
</dbReference>
<name>A0AAV2JK20_KNICA</name>
<proteinExistence type="predicted"/>
<protein>
    <submittedName>
        <fullName evidence="2">Uncharacterized protein</fullName>
    </submittedName>
</protein>
<evidence type="ECO:0000313" key="2">
    <source>
        <dbReference type="EMBL" id="CAL1576090.1"/>
    </source>
</evidence>
<dbReference type="AlphaFoldDB" id="A0AAV2JK20"/>
<sequence>MLSSPSSALGILGVTALFSHRPLPSLCSLAPLLSLALSPSSPSCSRRPLLSMIALLLSRPLVSPLSVLGSHHSQVLLALSRSLQLPSRLSPSSFLGRPRVVPGPLYWTCAFLDAGAFVAGVRQVTGRCPEGLTIEPESTMNANLCHLPKQSATDRSKRTKAKTRKRAGNYHAFTSH</sequence>
<organism evidence="2 3">
    <name type="scientific">Knipowitschia caucasica</name>
    <name type="common">Caucasian dwarf goby</name>
    <name type="synonym">Pomatoschistus caucasicus</name>
    <dbReference type="NCBI Taxonomy" id="637954"/>
    <lineage>
        <taxon>Eukaryota</taxon>
        <taxon>Metazoa</taxon>
        <taxon>Chordata</taxon>
        <taxon>Craniata</taxon>
        <taxon>Vertebrata</taxon>
        <taxon>Euteleostomi</taxon>
        <taxon>Actinopterygii</taxon>
        <taxon>Neopterygii</taxon>
        <taxon>Teleostei</taxon>
        <taxon>Neoteleostei</taxon>
        <taxon>Acanthomorphata</taxon>
        <taxon>Gobiaria</taxon>
        <taxon>Gobiiformes</taxon>
        <taxon>Gobioidei</taxon>
        <taxon>Gobiidae</taxon>
        <taxon>Gobiinae</taxon>
        <taxon>Knipowitschia</taxon>
    </lineage>
</organism>
<accession>A0AAV2JK20</accession>
<feature type="compositionally biased region" description="Basic residues" evidence="1">
    <location>
        <begin position="157"/>
        <end position="168"/>
    </location>
</feature>
<feature type="region of interest" description="Disordered" evidence="1">
    <location>
        <begin position="150"/>
        <end position="176"/>
    </location>
</feature>
<evidence type="ECO:0000313" key="3">
    <source>
        <dbReference type="Proteomes" id="UP001497482"/>
    </source>
</evidence>
<reference evidence="2 3" key="1">
    <citation type="submission" date="2024-04" db="EMBL/GenBank/DDBJ databases">
        <authorList>
            <person name="Waldvogel A.-M."/>
            <person name="Schoenle A."/>
        </authorList>
    </citation>
    <scope>NUCLEOTIDE SEQUENCE [LARGE SCALE GENOMIC DNA]</scope>
</reference>
<gene>
    <name evidence="2" type="ORF">KC01_LOCUS7545</name>
</gene>
<dbReference type="EMBL" id="OZ035834">
    <property type="protein sequence ID" value="CAL1576090.1"/>
    <property type="molecule type" value="Genomic_DNA"/>
</dbReference>
<keyword evidence="3" id="KW-1185">Reference proteome</keyword>